<dbReference type="Pfam" id="PF13638">
    <property type="entry name" value="PIN_4"/>
    <property type="match status" value="1"/>
</dbReference>
<dbReference type="Pfam" id="PF00498">
    <property type="entry name" value="FHA"/>
    <property type="match status" value="1"/>
</dbReference>
<keyword evidence="4" id="KW-1185">Reference proteome</keyword>
<protein>
    <recommendedName>
        <fullName evidence="2">FHA domain-containing protein</fullName>
    </recommendedName>
</protein>
<feature type="region of interest" description="Disordered" evidence="1">
    <location>
        <begin position="976"/>
        <end position="1012"/>
    </location>
</feature>
<gene>
    <name evidence="3" type="ORF">CIPAW_16G062700</name>
</gene>
<reference evidence="3" key="1">
    <citation type="submission" date="2020-12" db="EMBL/GenBank/DDBJ databases">
        <title>WGS assembly of Carya illinoinensis cv. Pawnee.</title>
        <authorList>
            <person name="Platts A."/>
            <person name="Shu S."/>
            <person name="Wright S."/>
            <person name="Barry K."/>
            <person name="Edger P."/>
            <person name="Pires J.C."/>
            <person name="Schmutz J."/>
        </authorList>
    </citation>
    <scope>NUCLEOTIDE SEQUENCE</scope>
    <source>
        <tissue evidence="3">Leaf</tissue>
    </source>
</reference>
<proteinExistence type="predicted"/>
<dbReference type="InterPro" id="IPR000253">
    <property type="entry name" value="FHA_dom"/>
</dbReference>
<dbReference type="EMBL" id="CM031824">
    <property type="protein sequence ID" value="KAG6624963.1"/>
    <property type="molecule type" value="Genomic_DNA"/>
</dbReference>
<name>A0A8T1N887_CARIL</name>
<dbReference type="PANTHER" id="PTHR22593">
    <property type="entry name" value="TRANSMEMBRANE PROTEIN 18"/>
    <property type="match status" value="1"/>
</dbReference>
<organism evidence="3 4">
    <name type="scientific">Carya illinoinensis</name>
    <name type="common">Pecan</name>
    <dbReference type="NCBI Taxonomy" id="32201"/>
    <lineage>
        <taxon>Eukaryota</taxon>
        <taxon>Viridiplantae</taxon>
        <taxon>Streptophyta</taxon>
        <taxon>Embryophyta</taxon>
        <taxon>Tracheophyta</taxon>
        <taxon>Spermatophyta</taxon>
        <taxon>Magnoliopsida</taxon>
        <taxon>eudicotyledons</taxon>
        <taxon>Gunneridae</taxon>
        <taxon>Pentapetalae</taxon>
        <taxon>rosids</taxon>
        <taxon>fabids</taxon>
        <taxon>Fagales</taxon>
        <taxon>Juglandaceae</taxon>
        <taxon>Carya</taxon>
    </lineage>
</organism>
<accession>A0A8T1N887</accession>
<feature type="compositionally biased region" description="Polar residues" evidence="1">
    <location>
        <begin position="994"/>
        <end position="1012"/>
    </location>
</feature>
<dbReference type="PANTHER" id="PTHR22593:SF8">
    <property type="entry name" value="FHA DOMAIN-CONTAINING PROTEIN PS1"/>
    <property type="match status" value="1"/>
</dbReference>
<dbReference type="CDD" id="cd09880">
    <property type="entry name" value="PIN_Smg5-6-like"/>
    <property type="match status" value="1"/>
</dbReference>
<feature type="domain" description="FHA" evidence="2">
    <location>
        <begin position="57"/>
        <end position="108"/>
    </location>
</feature>
<feature type="region of interest" description="Disordered" evidence="1">
    <location>
        <begin position="680"/>
        <end position="699"/>
    </location>
</feature>
<dbReference type="Proteomes" id="UP000811609">
    <property type="component" value="Chromosome 16"/>
</dbReference>
<evidence type="ECO:0000256" key="1">
    <source>
        <dbReference type="SAM" id="MobiDB-lite"/>
    </source>
</evidence>
<dbReference type="InterPro" id="IPR002716">
    <property type="entry name" value="PIN_dom"/>
</dbReference>
<dbReference type="PROSITE" id="PS50006">
    <property type="entry name" value="FHA_DOMAIN"/>
    <property type="match status" value="1"/>
</dbReference>
<evidence type="ECO:0000313" key="3">
    <source>
        <dbReference type="EMBL" id="KAG6624963.1"/>
    </source>
</evidence>
<dbReference type="GO" id="GO:0031965">
    <property type="term" value="C:nuclear membrane"/>
    <property type="evidence" value="ECO:0007669"/>
    <property type="project" value="TreeGrafter"/>
</dbReference>
<dbReference type="CDD" id="cd22691">
    <property type="entry name" value="FHA_PS1-like"/>
    <property type="match status" value="1"/>
</dbReference>
<sequence>MAAKKESKPHEGERKIPVFTVLKNGDILKNIFIVNNPAPPSLPSVSHNPDQEYEEIVTVGRHPNCNITLTHPSISRFHLQIQSEACKQRLSVMDLSSVHGTWVSEKKVEPGECVELMEGDTVRLGSSTRVYRLHWIPMSHAYDLENPFVPPELVSMTKEKEEEIYLDEKPSSIGNENIEEKDSLVVQGKEEEKYQDNNWFSVDNRDIHSLDPILDDLDSLFSGVNLEWIGNKEIPSAPPLPEFLISDEKEVDENPSRIVGEPRDILSPCSGHFGPGSGSGDLSLPVGGVILGTEDQQLEKENWNPKRHSVIDVVFEIENPESHSRSSEQEFKPSENIDSSVFVQEGEATNWVDASRLTPVNFIIENSSLSVEEFPEKTINQQVNEENLAPQPLLALLSLPHAGNEDNCTAEQKINLLVSPDSASCDKENHLVAQLLEETEHVSVSRKDHNMREISSLHSVPIATKYMDSSLVPGEGTDTVLSEMQTVFAAAGLSEAKLSESSSLGLEKQCSIWSRRGKPDSVKIQTGAGESRGKKVRAAIDAEVESYSQDDIENNHLSKALFTGLHEQEEIFTPEKENFTPNALLNSLSKKGVLEETKHSKSSASSYSKETFSTGIHPEIEPLQRAGIDAEVVLNSPEDIENNSTSKALFTGLHEQEEVFTPDKENFTPKAFVNSLRKKGRIEETKNSQSSASSCSKLTFSPGIHPEKELLQRAGIDAEVELDSQEDTEKNSTSKALFTGLHEQEEIFTPDKENFTPKTLVNSLRKKGRIEETKHFKSCLSSSSKVILSPGIHPEKDMTACLDNGKPTQKVCQERESGRPDSINRGRLDQEIVPIRRISERVPFQPLLVDSQEDTKKNSTSKALFTGLHEQEEIFTPDKENFTTKTLVNSLRKKGRIEDTKHFKSCLSSSSKVVLSPGIHSEKDMTACLHNGKSTQKVCQERESARPASINRGRLDQEIVPTRRISERVPFQPLLVDPTGKSKAEASVPETAMRSCNSEVEDSNISSNNTTGEAGRSWTMVVDATTLLNKESRKSLHLLQGLKGTHLIIPRTVMRELDCLKRRGSLFRRTTEASSALEWIEECMVRTTWWIHVQSSLEEGSMIAPTPPLSPQSCYSDGSVRFSHGIANSMLFSSHGILSEIVSPTTEDHILDCALLNRVTNTNRRLVLLSDDVTLKIKAMAEGLICETAPQFRESLVNPFSERFLWADSSPRGLTWSHFDDLVLREQYCRCPFKKSEKGEGVKGLKLILFHNSHYGRIS</sequence>
<comment type="caution">
    <text evidence="3">The sequence shown here is derived from an EMBL/GenBank/DDBJ whole genome shotgun (WGS) entry which is preliminary data.</text>
</comment>
<dbReference type="AlphaFoldDB" id="A0A8T1N887"/>
<evidence type="ECO:0000259" key="2">
    <source>
        <dbReference type="PROSITE" id="PS50006"/>
    </source>
</evidence>
<dbReference type="SMART" id="SM00240">
    <property type="entry name" value="FHA"/>
    <property type="match status" value="1"/>
</dbReference>
<evidence type="ECO:0000313" key="4">
    <source>
        <dbReference type="Proteomes" id="UP000811609"/>
    </source>
</evidence>